<reference evidence="7" key="1">
    <citation type="journal article" date="2019" name="Int. J. Syst. Evol. Microbiol.">
        <title>The Global Catalogue of Microorganisms (GCM) 10K type strain sequencing project: providing services to taxonomists for standard genome sequencing and annotation.</title>
        <authorList>
            <consortium name="The Broad Institute Genomics Platform"/>
            <consortium name="The Broad Institute Genome Sequencing Center for Infectious Disease"/>
            <person name="Wu L."/>
            <person name="Ma J."/>
        </authorList>
    </citation>
    <scope>NUCLEOTIDE SEQUENCE [LARGE SCALE GENOMIC DNA]</scope>
    <source>
        <strain evidence="7">CGMCC 1.12286</strain>
    </source>
</reference>
<dbReference type="InterPro" id="IPR013563">
    <property type="entry name" value="Oligopep_ABC_C"/>
</dbReference>
<gene>
    <name evidence="6" type="ORF">ACFSB2_23075</name>
</gene>
<dbReference type="Proteomes" id="UP001597079">
    <property type="component" value="Unassembled WGS sequence"/>
</dbReference>
<protein>
    <submittedName>
        <fullName evidence="6">ABC transporter ATP-binding protein</fullName>
    </submittedName>
</protein>
<feature type="domain" description="ABC transporter" evidence="5">
    <location>
        <begin position="5"/>
        <end position="254"/>
    </location>
</feature>
<comment type="caution">
    <text evidence="6">The sequence shown here is derived from an EMBL/GenBank/DDBJ whole genome shotgun (WGS) entry which is preliminary data.</text>
</comment>
<dbReference type="PANTHER" id="PTHR43067:SF3">
    <property type="entry name" value="MALTOSE ABC TRANSPORTER, ATP-BINDING PROTEIN"/>
    <property type="match status" value="1"/>
</dbReference>
<dbReference type="InterPro" id="IPR003439">
    <property type="entry name" value="ABC_transporter-like_ATP-bd"/>
</dbReference>
<evidence type="ECO:0000256" key="3">
    <source>
        <dbReference type="ARBA" id="ARBA00022741"/>
    </source>
</evidence>
<sequence>METVLDVQNLSIEFPTETGVVRAVKNVSFQIQKGESLGIVGESGSGKSTIAFGLFNSVPEPGRIAGGEVHFMGGPNFLDVKGETQRRFYWSKLSMVFQASQNTLNPLLRIRRQVEDIAEAHRVDKKKAKAKALELFDMMHLDANRVMNAYPHELSGGMKQRVSIGLALLLDPEVIVFDEPTTALDVISQASVLQILNQIRKESGISLIFITHDISVISEVVDTVMVMYAGQVVERGPVSQVMLNPTHPYTRGLIGSIPPLVGDVTHTRAISGNPVQLSKVSGGCPFYARCELRQPKCLDVAPPWMELDNDVAVACHFAKREVTLQG</sequence>
<name>A0ABW4JNF6_9BACL</name>
<dbReference type="RefSeq" id="WP_377945437.1">
    <property type="nucleotide sequence ID" value="NZ_JBHUCX010000092.1"/>
</dbReference>
<dbReference type="NCBIfam" id="TIGR01727">
    <property type="entry name" value="oligo_HPY"/>
    <property type="match status" value="1"/>
</dbReference>
<keyword evidence="4 6" id="KW-0067">ATP-binding</keyword>
<keyword evidence="7" id="KW-1185">Reference proteome</keyword>
<evidence type="ECO:0000313" key="6">
    <source>
        <dbReference type="EMBL" id="MFD1677548.1"/>
    </source>
</evidence>
<dbReference type="PANTHER" id="PTHR43067">
    <property type="entry name" value="OLIGOPEPTIDE/DIPEPTIDE ABC TRANSPORTER, ATPASE SUBUNIT"/>
    <property type="match status" value="1"/>
</dbReference>
<organism evidence="6 7">
    <name type="scientific">Alicyclobacillus fodiniaquatilis</name>
    <dbReference type="NCBI Taxonomy" id="1661150"/>
    <lineage>
        <taxon>Bacteria</taxon>
        <taxon>Bacillati</taxon>
        <taxon>Bacillota</taxon>
        <taxon>Bacilli</taxon>
        <taxon>Bacillales</taxon>
        <taxon>Alicyclobacillaceae</taxon>
        <taxon>Alicyclobacillus</taxon>
    </lineage>
</organism>
<evidence type="ECO:0000256" key="4">
    <source>
        <dbReference type="ARBA" id="ARBA00022840"/>
    </source>
</evidence>
<comment type="similarity">
    <text evidence="1">Belongs to the ABC transporter superfamily.</text>
</comment>
<dbReference type="SUPFAM" id="SSF52540">
    <property type="entry name" value="P-loop containing nucleoside triphosphate hydrolases"/>
    <property type="match status" value="1"/>
</dbReference>
<dbReference type="Pfam" id="PF00005">
    <property type="entry name" value="ABC_tran"/>
    <property type="match status" value="1"/>
</dbReference>
<keyword evidence="2" id="KW-0813">Transport</keyword>
<dbReference type="InterPro" id="IPR027417">
    <property type="entry name" value="P-loop_NTPase"/>
</dbReference>
<dbReference type="SMART" id="SM00382">
    <property type="entry name" value="AAA"/>
    <property type="match status" value="1"/>
</dbReference>
<dbReference type="InterPro" id="IPR017871">
    <property type="entry name" value="ABC_transporter-like_CS"/>
</dbReference>
<dbReference type="EMBL" id="JBHUCX010000092">
    <property type="protein sequence ID" value="MFD1677548.1"/>
    <property type="molecule type" value="Genomic_DNA"/>
</dbReference>
<proteinExistence type="inferred from homology"/>
<dbReference type="CDD" id="cd03257">
    <property type="entry name" value="ABC_NikE_OppD_transporters"/>
    <property type="match status" value="1"/>
</dbReference>
<keyword evidence="3" id="KW-0547">Nucleotide-binding</keyword>
<evidence type="ECO:0000256" key="1">
    <source>
        <dbReference type="ARBA" id="ARBA00005417"/>
    </source>
</evidence>
<dbReference type="InterPro" id="IPR003593">
    <property type="entry name" value="AAA+_ATPase"/>
</dbReference>
<dbReference type="Pfam" id="PF08352">
    <property type="entry name" value="oligo_HPY"/>
    <property type="match status" value="1"/>
</dbReference>
<evidence type="ECO:0000259" key="5">
    <source>
        <dbReference type="PROSITE" id="PS50893"/>
    </source>
</evidence>
<accession>A0ABW4JNF6</accession>
<dbReference type="PROSITE" id="PS00211">
    <property type="entry name" value="ABC_TRANSPORTER_1"/>
    <property type="match status" value="1"/>
</dbReference>
<dbReference type="PROSITE" id="PS50893">
    <property type="entry name" value="ABC_TRANSPORTER_2"/>
    <property type="match status" value="1"/>
</dbReference>
<evidence type="ECO:0000313" key="7">
    <source>
        <dbReference type="Proteomes" id="UP001597079"/>
    </source>
</evidence>
<evidence type="ECO:0000256" key="2">
    <source>
        <dbReference type="ARBA" id="ARBA00022448"/>
    </source>
</evidence>
<dbReference type="Gene3D" id="3.40.50.300">
    <property type="entry name" value="P-loop containing nucleotide triphosphate hydrolases"/>
    <property type="match status" value="1"/>
</dbReference>
<dbReference type="GO" id="GO:0005524">
    <property type="term" value="F:ATP binding"/>
    <property type="evidence" value="ECO:0007669"/>
    <property type="project" value="UniProtKB-KW"/>
</dbReference>